<sequence>MSDCEQELAILAEFGKCLDHILESVNKLRNLQYPVESYRKDISSPSMPHYLDAHPLATEQAVKYSYPQMQACPPSGFSNTITSEIPIAMPYPVHHMTSDAFYPADLQCLVSADQAVTDYTNLLVSAEAPEASMAPPEGHYLPVYQAALSPDVSGPSNVFEISAIPGTMKPTFSIPYDVLSPTPSVSHHLPPPQPHDQPLLVAPPHAGDEALPVADACYPLTLSTEADFAAAAISAEVSGGGVINIDDECLHPNAMDPTYFCLSTPFDLVSTEF</sequence>
<dbReference type="EMBL" id="UXSR01005275">
    <property type="protein sequence ID" value="VDD80585.1"/>
    <property type="molecule type" value="Genomic_DNA"/>
</dbReference>
<keyword evidence="2" id="KW-1185">Reference proteome</keyword>
<evidence type="ECO:0000313" key="2">
    <source>
        <dbReference type="Proteomes" id="UP000267029"/>
    </source>
</evidence>
<name>A0A0R3UH27_MESCO</name>
<dbReference type="STRING" id="53468.A0A0R3UH27"/>
<dbReference type="Proteomes" id="UP000267029">
    <property type="component" value="Unassembled WGS sequence"/>
</dbReference>
<organism evidence="1 2">
    <name type="scientific">Mesocestoides corti</name>
    <name type="common">Flatworm</name>
    <dbReference type="NCBI Taxonomy" id="53468"/>
    <lineage>
        <taxon>Eukaryota</taxon>
        <taxon>Metazoa</taxon>
        <taxon>Spiralia</taxon>
        <taxon>Lophotrochozoa</taxon>
        <taxon>Platyhelminthes</taxon>
        <taxon>Cestoda</taxon>
        <taxon>Eucestoda</taxon>
        <taxon>Cyclophyllidea</taxon>
        <taxon>Mesocestoididae</taxon>
        <taxon>Mesocestoides</taxon>
    </lineage>
</organism>
<gene>
    <name evidence="1" type="ORF">MCOS_LOCUS6588</name>
</gene>
<dbReference type="AlphaFoldDB" id="A0A0R3UH27"/>
<reference evidence="1 2" key="1">
    <citation type="submission" date="2018-10" db="EMBL/GenBank/DDBJ databases">
        <authorList>
            <consortium name="Pathogen Informatics"/>
        </authorList>
    </citation>
    <scope>NUCLEOTIDE SEQUENCE [LARGE SCALE GENOMIC DNA]</scope>
</reference>
<proteinExistence type="predicted"/>
<evidence type="ECO:0000313" key="1">
    <source>
        <dbReference type="EMBL" id="VDD80585.1"/>
    </source>
</evidence>
<protein>
    <submittedName>
        <fullName evidence="1">Uncharacterized protein</fullName>
    </submittedName>
</protein>
<dbReference type="OrthoDB" id="6283463at2759"/>
<accession>A0A0R3UH27</accession>